<organism evidence="5 6">
    <name type="scientific">Dialister invisus</name>
    <dbReference type="NCBI Taxonomy" id="218538"/>
    <lineage>
        <taxon>Bacteria</taxon>
        <taxon>Bacillati</taxon>
        <taxon>Bacillota</taxon>
        <taxon>Negativicutes</taxon>
        <taxon>Veillonellales</taxon>
        <taxon>Veillonellaceae</taxon>
        <taxon>Dialister</taxon>
    </lineage>
</organism>
<dbReference type="EMBL" id="JABZMK010000100">
    <property type="protein sequence ID" value="MBF1130112.1"/>
    <property type="molecule type" value="Genomic_DNA"/>
</dbReference>
<reference evidence="5" key="1">
    <citation type="submission" date="2020-04" db="EMBL/GenBank/DDBJ databases">
        <title>Deep metagenomics examines the oral microbiome during advanced dental caries in children, revealing novel taxa and co-occurrences with host molecules.</title>
        <authorList>
            <person name="Baker J.L."/>
            <person name="Morton J.T."/>
            <person name="Dinis M."/>
            <person name="Alvarez R."/>
            <person name="Tran N.C."/>
            <person name="Knight R."/>
            <person name="Edlund A."/>
        </authorList>
    </citation>
    <scope>NUCLEOTIDE SEQUENCE</scope>
    <source>
        <strain evidence="5">JCVI_32_bin.14</strain>
    </source>
</reference>
<feature type="domain" description="Trimeric autotransporter adhesin YadA-like stalk" evidence="3">
    <location>
        <begin position="381"/>
        <end position="404"/>
    </location>
</feature>
<keyword evidence="1" id="KW-0472">Membrane</keyword>
<feature type="domain" description="Trimeric autotransporter adhesin YadA-like head" evidence="2">
    <location>
        <begin position="156"/>
        <end position="181"/>
    </location>
</feature>
<feature type="non-terminal residue" evidence="5">
    <location>
        <position position="631"/>
    </location>
</feature>
<evidence type="ECO:0000313" key="6">
    <source>
        <dbReference type="Proteomes" id="UP000757890"/>
    </source>
</evidence>
<dbReference type="Proteomes" id="UP000757890">
    <property type="component" value="Unassembled WGS sequence"/>
</dbReference>
<dbReference type="InterPro" id="IPR011049">
    <property type="entry name" value="Serralysin-like_metalloprot_C"/>
</dbReference>
<feature type="domain" description="Trimeric autotransporter adhesin YadA-like head" evidence="2">
    <location>
        <begin position="272"/>
        <end position="294"/>
    </location>
</feature>
<dbReference type="InterPro" id="IPR008640">
    <property type="entry name" value="Adhesin_Head_dom"/>
</dbReference>
<feature type="domain" description="Trimeric autotransporter adhesin YadA-like head" evidence="2">
    <location>
        <begin position="128"/>
        <end position="154"/>
    </location>
</feature>
<dbReference type="InterPro" id="IPR008635">
    <property type="entry name" value="Coiled_stalk_dom"/>
</dbReference>
<gene>
    <name evidence="5" type="ORF">HXL70_08780</name>
</gene>
<comment type="caution">
    <text evidence="5">The sequence shown here is derived from an EMBL/GenBank/DDBJ whole genome shotgun (WGS) entry which is preliminary data.</text>
</comment>
<keyword evidence="1" id="KW-1133">Transmembrane helix</keyword>
<accession>A0A930FRU9</accession>
<dbReference type="AlphaFoldDB" id="A0A930FRU9"/>
<feature type="domain" description="Trimeric autotransporter adhesin YadA-like head" evidence="2">
    <location>
        <begin position="187"/>
        <end position="207"/>
    </location>
</feature>
<keyword evidence="1" id="KW-0812">Transmembrane</keyword>
<evidence type="ECO:0000259" key="3">
    <source>
        <dbReference type="Pfam" id="PF05662"/>
    </source>
</evidence>
<dbReference type="GO" id="GO:0019867">
    <property type="term" value="C:outer membrane"/>
    <property type="evidence" value="ECO:0007669"/>
    <property type="project" value="InterPro"/>
</dbReference>
<feature type="domain" description="Trimeric autotransporter adhesin YadA-like head" evidence="2">
    <location>
        <begin position="240"/>
        <end position="264"/>
    </location>
</feature>
<dbReference type="Pfam" id="PF05658">
    <property type="entry name" value="YadA_head"/>
    <property type="match status" value="7"/>
</dbReference>
<evidence type="ECO:0000256" key="1">
    <source>
        <dbReference type="SAM" id="Phobius"/>
    </source>
</evidence>
<protein>
    <recommendedName>
        <fullName evidence="7">Hep/Hag repeat protein</fullName>
    </recommendedName>
</protein>
<evidence type="ECO:0000259" key="4">
    <source>
        <dbReference type="Pfam" id="PF13018"/>
    </source>
</evidence>
<name>A0A930FRU9_9FIRM</name>
<feature type="domain" description="ESPR" evidence="4">
    <location>
        <begin position="1"/>
        <end position="44"/>
    </location>
</feature>
<dbReference type="Pfam" id="PF05662">
    <property type="entry name" value="YadA_stalk"/>
    <property type="match status" value="1"/>
</dbReference>
<feature type="domain" description="Trimeric autotransporter adhesin YadA-like head" evidence="2">
    <location>
        <begin position="100"/>
        <end position="125"/>
    </location>
</feature>
<feature type="domain" description="Trimeric autotransporter adhesin YadA-like head" evidence="2">
    <location>
        <begin position="78"/>
        <end position="97"/>
    </location>
</feature>
<dbReference type="Pfam" id="PF13018">
    <property type="entry name" value="ESPR"/>
    <property type="match status" value="1"/>
</dbReference>
<sequence length="631" mass="64116">MNRIYKVVWSKAKGCYVVVSELAKQNGKNKYGQTGETTGLLSALLCALMLTGSALFWPMEVSAGTQYGDDSWADGYNTAIGISARARGDGALALGTQTKATSIRSTAIGHQAEASGADSISIGTLSGASNTHSIAIGDKARAYGIDAIAFGASANATATNAMAVGRNARSTAGGSVAVGINTEVTQINSVAMGATAKAYGDSAVSLGVDVVSRGHSAVAVGANADALAQSAVSIGDSTLANAHNAVSVGISSQATAERAIAMGDSTRATAWDGVAIGTAAKANATGAVAIGKDALANQEAGTAVGIGAEATGQYAAAFGDVAKASVRWGTAIGTGSLANVAAGAVGYDPSGAFHSDDTTGTWKSTLGAVAVGDTTRNKTRQIIGVAAGTNDTDAVNVAQLKAAQLGGGGDSSWVIQDTNSPQGRKTIDKNNPLTVRGDRYIKAEVGYDGLNLKLDENQLNNSISNNSTVQNNRTDINNLKSGFNLKAGSATSQVRLGEGTTPTIEFATADDTMTVNLSDKKVTYGIDKNKLVKNITGDLITNINNSTTTPITNIKAQFGVTADSGSQKTVTLTKDTTPTVKFKGDGKYLTSVTDTDGVQYSVDENKLNQNITNITNEAIKGKGLYFGANSG</sequence>
<evidence type="ECO:0008006" key="7">
    <source>
        <dbReference type="Google" id="ProtNLM"/>
    </source>
</evidence>
<proteinExistence type="predicted"/>
<feature type="transmembrane region" description="Helical" evidence="1">
    <location>
        <begin position="38"/>
        <end position="57"/>
    </location>
</feature>
<dbReference type="CDD" id="cd12820">
    <property type="entry name" value="LbR_YadA-like"/>
    <property type="match status" value="2"/>
</dbReference>
<dbReference type="SUPFAM" id="SSF101967">
    <property type="entry name" value="Adhesin YadA, collagen-binding domain"/>
    <property type="match status" value="1"/>
</dbReference>
<dbReference type="Gene3D" id="2.150.10.10">
    <property type="entry name" value="Serralysin-like metalloprotease, C-terminal"/>
    <property type="match status" value="3"/>
</dbReference>
<evidence type="ECO:0000313" key="5">
    <source>
        <dbReference type="EMBL" id="MBF1130112.1"/>
    </source>
</evidence>
<dbReference type="InterPro" id="IPR024973">
    <property type="entry name" value="ESPR"/>
</dbReference>
<evidence type="ECO:0000259" key="2">
    <source>
        <dbReference type="Pfam" id="PF05658"/>
    </source>
</evidence>